<reference evidence="1 2" key="1">
    <citation type="submission" date="2020-08" db="EMBL/GenBank/DDBJ databases">
        <title>Genomic Encyclopedia of Type Strains, Phase IV (KMG-IV): sequencing the most valuable type-strain genomes for metagenomic binning, comparative biology and taxonomic classification.</title>
        <authorList>
            <person name="Goeker M."/>
        </authorList>
    </citation>
    <scope>NUCLEOTIDE SEQUENCE [LARGE SCALE GENOMIC DNA]</scope>
    <source>
        <strain evidence="1 2">DSM 22071</strain>
    </source>
</reference>
<dbReference type="EMBL" id="JACHID010000011">
    <property type="protein sequence ID" value="MBB5022445.1"/>
    <property type="molecule type" value="Genomic_DNA"/>
</dbReference>
<evidence type="ECO:0000313" key="2">
    <source>
        <dbReference type="Proteomes" id="UP000528322"/>
    </source>
</evidence>
<dbReference type="RefSeq" id="WP_183732966.1">
    <property type="nucleotide sequence ID" value="NZ_JACHID010000011.1"/>
</dbReference>
<protein>
    <submittedName>
        <fullName evidence="1">Uncharacterized protein</fullName>
    </submittedName>
</protein>
<evidence type="ECO:0000313" key="1">
    <source>
        <dbReference type="EMBL" id="MBB5022445.1"/>
    </source>
</evidence>
<gene>
    <name evidence="1" type="ORF">HNR37_001782</name>
</gene>
<comment type="caution">
    <text evidence="1">The sequence shown here is derived from an EMBL/GenBank/DDBJ whole genome shotgun (WGS) entry which is preliminary data.</text>
</comment>
<dbReference type="Proteomes" id="UP000528322">
    <property type="component" value="Unassembled WGS sequence"/>
</dbReference>
<organism evidence="1 2">
    <name type="scientific">Desulfurispira natronophila</name>
    <dbReference type="NCBI Taxonomy" id="682562"/>
    <lineage>
        <taxon>Bacteria</taxon>
        <taxon>Pseudomonadati</taxon>
        <taxon>Chrysiogenota</taxon>
        <taxon>Chrysiogenia</taxon>
        <taxon>Chrysiogenales</taxon>
        <taxon>Chrysiogenaceae</taxon>
        <taxon>Desulfurispira</taxon>
    </lineage>
</organism>
<keyword evidence="2" id="KW-1185">Reference proteome</keyword>
<accession>A0A7W7Y5H2</accession>
<proteinExistence type="predicted"/>
<sequence>MLIRWNTLAQIDQRSYIIQRKRKAPSLCQELSPGVDILPTSPTGRRIFRPVYCRLLISPHLLTTFLVRLPVLHPVKQQRALRGMLEQQAGLPDKQLLWDAFALRPSPHDSALHEYAVHYARRENINALCNELRRKWGWRVCGISTTLHGLAKQQDERNQSGVACYVLFGEETGTVGLVQDGRVILQRTVPRGECSPGQTQETMAAFHAQYRIMTQSIPIYLWDICGQHVAGAGEWSHAHAIPLSHRDSLGMSALLEHAYV</sequence>
<dbReference type="AlphaFoldDB" id="A0A7W7Y5H2"/>
<name>A0A7W7Y5H2_9BACT</name>